<organism evidence="1 2">
    <name type="scientific">Lymnaea stagnalis</name>
    <name type="common">Great pond snail</name>
    <name type="synonym">Helix stagnalis</name>
    <dbReference type="NCBI Taxonomy" id="6523"/>
    <lineage>
        <taxon>Eukaryota</taxon>
        <taxon>Metazoa</taxon>
        <taxon>Spiralia</taxon>
        <taxon>Lophotrochozoa</taxon>
        <taxon>Mollusca</taxon>
        <taxon>Gastropoda</taxon>
        <taxon>Heterobranchia</taxon>
        <taxon>Euthyneura</taxon>
        <taxon>Panpulmonata</taxon>
        <taxon>Hygrophila</taxon>
        <taxon>Lymnaeoidea</taxon>
        <taxon>Lymnaeidae</taxon>
        <taxon>Lymnaea</taxon>
    </lineage>
</organism>
<dbReference type="AlphaFoldDB" id="A0AAV2HYB9"/>
<proteinExistence type="predicted"/>
<dbReference type="Proteomes" id="UP001497497">
    <property type="component" value="Unassembled WGS sequence"/>
</dbReference>
<name>A0AAV2HYB9_LYMST</name>
<comment type="caution">
    <text evidence="1">The sequence shown here is derived from an EMBL/GenBank/DDBJ whole genome shotgun (WGS) entry which is preliminary data.</text>
</comment>
<sequence>MADNCCCCPCCCKNTKQPQTGEMRETWCAVERMKEEDWCRKQRAHIPRYQEEMKSDIFGFCIDTSQNEPRCTFEKPKPRHTERRHFCKIHNSSQLNL</sequence>
<gene>
    <name evidence="1" type="ORF">GSLYS_00012357001</name>
</gene>
<accession>A0AAV2HYB9</accession>
<reference evidence="1 2" key="1">
    <citation type="submission" date="2024-04" db="EMBL/GenBank/DDBJ databases">
        <authorList>
            <consortium name="Genoscope - CEA"/>
            <person name="William W."/>
        </authorList>
    </citation>
    <scope>NUCLEOTIDE SEQUENCE [LARGE SCALE GENOMIC DNA]</scope>
</reference>
<keyword evidence="2" id="KW-1185">Reference proteome</keyword>
<evidence type="ECO:0000313" key="2">
    <source>
        <dbReference type="Proteomes" id="UP001497497"/>
    </source>
</evidence>
<protein>
    <submittedName>
        <fullName evidence="1">Uncharacterized protein</fullName>
    </submittedName>
</protein>
<evidence type="ECO:0000313" key="1">
    <source>
        <dbReference type="EMBL" id="CAL1538536.1"/>
    </source>
</evidence>
<dbReference type="EMBL" id="CAXITT010000302">
    <property type="protein sequence ID" value="CAL1538536.1"/>
    <property type="molecule type" value="Genomic_DNA"/>
</dbReference>